<keyword evidence="4" id="KW-0732">Signal</keyword>
<dbReference type="CDD" id="cd01920">
    <property type="entry name" value="cyclophilin_EcCYP_like"/>
    <property type="match status" value="1"/>
</dbReference>
<dbReference type="PROSITE" id="PS50072">
    <property type="entry name" value="CSA_PPIASE_2"/>
    <property type="match status" value="1"/>
</dbReference>
<proteinExistence type="inferred from homology"/>
<keyword evidence="2 4" id="KW-0697">Rotamase</keyword>
<comment type="catalytic activity">
    <reaction evidence="4">
        <text>[protein]-peptidylproline (omega=180) = [protein]-peptidylproline (omega=0)</text>
        <dbReference type="Rhea" id="RHEA:16237"/>
        <dbReference type="Rhea" id="RHEA-COMP:10747"/>
        <dbReference type="Rhea" id="RHEA-COMP:10748"/>
        <dbReference type="ChEBI" id="CHEBI:83833"/>
        <dbReference type="ChEBI" id="CHEBI:83834"/>
        <dbReference type="EC" id="5.2.1.8"/>
    </reaction>
</comment>
<dbReference type="InterPro" id="IPR020892">
    <property type="entry name" value="Cyclophilin-type_PPIase_CS"/>
</dbReference>
<evidence type="ECO:0000259" key="5">
    <source>
        <dbReference type="PROSITE" id="PS50072"/>
    </source>
</evidence>
<dbReference type="EMBL" id="JBHSEW010000001">
    <property type="protein sequence ID" value="MFC4620610.1"/>
    <property type="molecule type" value="Genomic_DNA"/>
</dbReference>
<reference evidence="7" key="1">
    <citation type="journal article" date="2019" name="Int. J. Syst. Evol. Microbiol.">
        <title>The Global Catalogue of Microorganisms (GCM) 10K type strain sequencing project: providing services to taxonomists for standard genome sequencing and annotation.</title>
        <authorList>
            <consortium name="The Broad Institute Genomics Platform"/>
            <consortium name="The Broad Institute Genome Sequencing Center for Infectious Disease"/>
            <person name="Wu L."/>
            <person name="Ma J."/>
        </authorList>
    </citation>
    <scope>NUCLEOTIDE SEQUENCE [LARGE SCALE GENOMIC DNA]</scope>
    <source>
        <strain evidence="7">JCM 11650</strain>
    </source>
</reference>
<evidence type="ECO:0000313" key="6">
    <source>
        <dbReference type="EMBL" id="MFC4620610.1"/>
    </source>
</evidence>
<dbReference type="Gene3D" id="2.40.100.10">
    <property type="entry name" value="Cyclophilin-like"/>
    <property type="match status" value="1"/>
</dbReference>
<dbReference type="Pfam" id="PF00160">
    <property type="entry name" value="Pro_isomerase"/>
    <property type="match status" value="1"/>
</dbReference>
<dbReference type="InterPro" id="IPR002130">
    <property type="entry name" value="Cyclophilin-type_PPIase_dom"/>
</dbReference>
<dbReference type="GO" id="GO:0003755">
    <property type="term" value="F:peptidyl-prolyl cis-trans isomerase activity"/>
    <property type="evidence" value="ECO:0007669"/>
    <property type="project" value="UniProtKB-EC"/>
</dbReference>
<evidence type="ECO:0000256" key="1">
    <source>
        <dbReference type="ARBA" id="ARBA00007365"/>
    </source>
</evidence>
<name>A0ABV9GTI5_9BURK</name>
<evidence type="ECO:0000256" key="4">
    <source>
        <dbReference type="RuleBase" id="RU363019"/>
    </source>
</evidence>
<evidence type="ECO:0000256" key="2">
    <source>
        <dbReference type="ARBA" id="ARBA00023110"/>
    </source>
</evidence>
<dbReference type="SUPFAM" id="SSF50891">
    <property type="entry name" value="Cyclophilin-like"/>
    <property type="match status" value="1"/>
</dbReference>
<feature type="domain" description="PPIase cyclophilin-type" evidence="5">
    <location>
        <begin position="36"/>
        <end position="190"/>
    </location>
</feature>
<comment type="function">
    <text evidence="4">PPIases accelerate the folding of proteins. It catalyzes the cis-trans isomerization of proline imidic peptide bonds in oligopeptides.</text>
</comment>
<gene>
    <name evidence="6" type="ORF">ACFO3A_00045</name>
</gene>
<protein>
    <recommendedName>
        <fullName evidence="4">Peptidyl-prolyl cis-trans isomerase</fullName>
        <shortName evidence="4">PPIase</shortName>
        <ecNumber evidence="4">5.2.1.8</ecNumber>
    </recommendedName>
</protein>
<dbReference type="PROSITE" id="PS00170">
    <property type="entry name" value="CSA_PPIASE_1"/>
    <property type="match status" value="1"/>
</dbReference>
<evidence type="ECO:0000256" key="3">
    <source>
        <dbReference type="ARBA" id="ARBA00023235"/>
    </source>
</evidence>
<keyword evidence="7" id="KW-1185">Reference proteome</keyword>
<dbReference type="RefSeq" id="WP_377722893.1">
    <property type="nucleotide sequence ID" value="NZ_JBHSEW010000001.1"/>
</dbReference>
<dbReference type="InterPro" id="IPR029000">
    <property type="entry name" value="Cyclophilin-like_dom_sf"/>
</dbReference>
<feature type="signal peptide" evidence="4">
    <location>
        <begin position="1"/>
        <end position="23"/>
    </location>
</feature>
<dbReference type="InterPro" id="IPR044665">
    <property type="entry name" value="E_coli_cyclophilin_A-like"/>
</dbReference>
<accession>A0ABV9GTI5</accession>
<comment type="similarity">
    <text evidence="1 4">Belongs to the cyclophilin-type PPIase family.</text>
</comment>
<comment type="caution">
    <text evidence="6">The sequence shown here is derived from an EMBL/GenBank/DDBJ whole genome shotgun (WGS) entry which is preliminary data.</text>
</comment>
<feature type="chain" id="PRO_5044973439" description="Peptidyl-prolyl cis-trans isomerase" evidence="4">
    <location>
        <begin position="24"/>
        <end position="191"/>
    </location>
</feature>
<keyword evidence="3 4" id="KW-0413">Isomerase</keyword>
<dbReference type="EC" id="5.2.1.8" evidence="4"/>
<evidence type="ECO:0000313" key="7">
    <source>
        <dbReference type="Proteomes" id="UP001595967"/>
    </source>
</evidence>
<dbReference type="Proteomes" id="UP001595967">
    <property type="component" value="Unassembled WGS sequence"/>
</dbReference>
<dbReference type="PANTHER" id="PTHR43246">
    <property type="entry name" value="PEPTIDYL-PROLYL CIS-TRANS ISOMERASE CYP38, CHLOROPLASTIC"/>
    <property type="match status" value="1"/>
</dbReference>
<organism evidence="6 7">
    <name type="scientific">Comamonas nitrativorans</name>
    <dbReference type="NCBI Taxonomy" id="108437"/>
    <lineage>
        <taxon>Bacteria</taxon>
        <taxon>Pseudomonadati</taxon>
        <taxon>Pseudomonadota</taxon>
        <taxon>Betaproteobacteria</taxon>
        <taxon>Burkholderiales</taxon>
        <taxon>Comamonadaceae</taxon>
        <taxon>Comamonas</taxon>
    </lineage>
</organism>
<sequence length="191" mass="20779">MPLHRRTLMLTLAACLTAGSALAQMTPAQPQVKLRTTLGDIVVQLETAKAPVTVKNFLQYVKDKHYDGTVFHRVIGNFMIQGGGMTASLQEKPTRAPIPLEANNGLKNVRYSIAMARKPDPNSATAQFFINVNDNTNLDAPRPDGHGYAVFGQVVQGQEVVDKIRAVPTGRRGMYDDVPLSPVKIISATLL</sequence>
<dbReference type="PRINTS" id="PR00153">
    <property type="entry name" value="CSAPPISMRASE"/>
</dbReference>